<dbReference type="Pfam" id="PF00583">
    <property type="entry name" value="Acetyltransf_1"/>
    <property type="match status" value="1"/>
</dbReference>
<evidence type="ECO:0000259" key="1">
    <source>
        <dbReference type="PROSITE" id="PS51186"/>
    </source>
</evidence>
<dbReference type="Gene3D" id="3.40.630.30">
    <property type="match status" value="1"/>
</dbReference>
<feature type="domain" description="N-acetyltransferase" evidence="1">
    <location>
        <begin position="2"/>
        <end position="141"/>
    </location>
</feature>
<dbReference type="InterPro" id="IPR000182">
    <property type="entry name" value="GNAT_dom"/>
</dbReference>
<sequence length="141" mass="16603">MYNISKLIKWDYYRGYLQLLEQLTITLSKDISYEKFCEQYDKLTSNIYVIRDKNKIIATGTIFIENKFIHNLGCVGHIEDIVIDRAYRKKGIGKEIINALVNYAKKCGCYKVILNCAEKNIGFYKKCDFVKKEVEMVYKIK</sequence>
<dbReference type="InterPro" id="IPR039143">
    <property type="entry name" value="GNPNAT1-like"/>
</dbReference>
<reference evidence="2" key="1">
    <citation type="journal article" date="2019" name="MBio">
        <title>Virus Genomes from Deep Sea Sediments Expand the Ocean Megavirome and Support Independent Origins of Viral Gigantism.</title>
        <authorList>
            <person name="Backstrom D."/>
            <person name="Yutin N."/>
            <person name="Jorgensen S.L."/>
            <person name="Dharamshi J."/>
            <person name="Homa F."/>
            <person name="Zaremba-Niedwiedzka K."/>
            <person name="Spang A."/>
            <person name="Wolf Y.I."/>
            <person name="Koonin E.V."/>
            <person name="Ettema T.J."/>
        </authorList>
    </citation>
    <scope>NUCLEOTIDE SEQUENCE</scope>
</reference>
<dbReference type="InterPro" id="IPR016181">
    <property type="entry name" value="Acyl_CoA_acyltransferase"/>
</dbReference>
<dbReference type="CDD" id="cd04301">
    <property type="entry name" value="NAT_SF"/>
    <property type="match status" value="1"/>
</dbReference>
<evidence type="ECO:0000313" key="2">
    <source>
        <dbReference type="EMBL" id="QBK88381.1"/>
    </source>
</evidence>
<dbReference type="PROSITE" id="PS51186">
    <property type="entry name" value="GNAT"/>
    <property type="match status" value="1"/>
</dbReference>
<dbReference type="SUPFAM" id="SSF55729">
    <property type="entry name" value="Acyl-CoA N-acyltransferases (Nat)"/>
    <property type="match status" value="1"/>
</dbReference>
<gene>
    <name evidence="2" type="ORF">LCMiAC01_00450</name>
</gene>
<dbReference type="PANTHER" id="PTHR13355">
    <property type="entry name" value="GLUCOSAMINE 6-PHOSPHATE N-ACETYLTRANSFERASE"/>
    <property type="match status" value="1"/>
</dbReference>
<organism evidence="2">
    <name type="scientific">Mimivirus LCMiAC01</name>
    <dbReference type="NCBI Taxonomy" id="2506608"/>
    <lineage>
        <taxon>Viruses</taxon>
        <taxon>Varidnaviria</taxon>
        <taxon>Bamfordvirae</taxon>
        <taxon>Nucleocytoviricota</taxon>
        <taxon>Megaviricetes</taxon>
        <taxon>Imitervirales</taxon>
        <taxon>Mimiviridae</taxon>
        <taxon>Klosneuvirinae</taxon>
    </lineage>
</organism>
<proteinExistence type="predicted"/>
<accession>A0A481YZN6</accession>
<dbReference type="PANTHER" id="PTHR13355:SF11">
    <property type="entry name" value="GLUCOSAMINE 6-PHOSPHATE N-ACETYLTRANSFERASE"/>
    <property type="match status" value="1"/>
</dbReference>
<name>A0A481YZN6_9VIRU</name>
<keyword evidence="2" id="KW-0808">Transferase</keyword>
<dbReference type="GO" id="GO:0004343">
    <property type="term" value="F:glucosamine 6-phosphate N-acetyltransferase activity"/>
    <property type="evidence" value="ECO:0007669"/>
    <property type="project" value="TreeGrafter"/>
</dbReference>
<protein>
    <submittedName>
        <fullName evidence="2">Acetyltransferase (GNAT) family protein</fullName>
    </submittedName>
</protein>
<dbReference type="EMBL" id="MK500388">
    <property type="protein sequence ID" value="QBK88381.1"/>
    <property type="molecule type" value="Genomic_DNA"/>
</dbReference>